<comment type="caution">
    <text evidence="1">The sequence shown here is derived from an EMBL/GenBank/DDBJ whole genome shotgun (WGS) entry which is preliminary data.</text>
</comment>
<sequence>MSTALRALLLAALLTLVPVGIGVAVSGPGEPESQVPPYASTDLADFDTTTAVVRRAPFCERVARAAVEEALGEGAELTASYGNGETADAVPGGDVAHEYGCTFAATPASTPADGVAGSASAWVFVPPVTVQRATELVAAKPAAGCTVLPDSPAYGTPSVAQLCQTKTDRTVTHRGLFGDAWLTCRLTLPMQVAQDELIERAGRWCVAVAQAASPDS</sequence>
<dbReference type="Proteomes" id="UP000663791">
    <property type="component" value="Unassembled WGS sequence"/>
</dbReference>
<dbReference type="EMBL" id="JAERTX010000011">
    <property type="protein sequence ID" value="MBM9460844.1"/>
    <property type="molecule type" value="Genomic_DNA"/>
</dbReference>
<dbReference type="AlphaFoldDB" id="A0A938Y7W4"/>
<name>A0A938Y7W4_9ACTN</name>
<dbReference type="RefSeq" id="WP_205292161.1">
    <property type="nucleotide sequence ID" value="NZ_CP074406.1"/>
</dbReference>
<gene>
    <name evidence="1" type="ORF">JK386_13125</name>
</gene>
<evidence type="ECO:0000313" key="2">
    <source>
        <dbReference type="Proteomes" id="UP000663791"/>
    </source>
</evidence>
<evidence type="ECO:0008006" key="3">
    <source>
        <dbReference type="Google" id="ProtNLM"/>
    </source>
</evidence>
<protein>
    <recommendedName>
        <fullName evidence="3">DUF3558 domain-containing protein</fullName>
    </recommendedName>
</protein>
<evidence type="ECO:0000313" key="1">
    <source>
        <dbReference type="EMBL" id="MBM9460844.1"/>
    </source>
</evidence>
<keyword evidence="2" id="KW-1185">Reference proteome</keyword>
<reference evidence="1" key="1">
    <citation type="submission" date="2021-01" db="EMBL/GenBank/DDBJ databases">
        <title>Novel species in genus Nocardioides.</title>
        <authorList>
            <person name="Zhang G."/>
        </authorList>
    </citation>
    <scope>NUCLEOTIDE SEQUENCE</scope>
    <source>
        <strain evidence="1">Zg-536</strain>
    </source>
</reference>
<proteinExistence type="predicted"/>
<organism evidence="1 2">
    <name type="scientific">Nocardioides faecalis</name>
    <dbReference type="NCBI Taxonomy" id="2803858"/>
    <lineage>
        <taxon>Bacteria</taxon>
        <taxon>Bacillati</taxon>
        <taxon>Actinomycetota</taxon>
        <taxon>Actinomycetes</taxon>
        <taxon>Propionibacteriales</taxon>
        <taxon>Nocardioidaceae</taxon>
        <taxon>Nocardioides</taxon>
    </lineage>
</organism>
<accession>A0A938Y7W4</accession>